<reference evidence="2" key="1">
    <citation type="submission" date="2014-07" db="EMBL/GenBank/DDBJ databases">
        <title>Identification of a novel salt tolerance gene in wild soybean by whole-genome sequencing.</title>
        <authorList>
            <person name="Lam H.-M."/>
            <person name="Qi X."/>
            <person name="Li M.-W."/>
            <person name="Liu X."/>
            <person name="Xie M."/>
            <person name="Ni M."/>
            <person name="Xu X."/>
        </authorList>
    </citation>
    <scope>NUCLEOTIDE SEQUENCE [LARGE SCALE GENOMIC DNA]</scope>
    <source>
        <tissue evidence="2">Root</tissue>
    </source>
</reference>
<dbReference type="EMBL" id="KN668168">
    <property type="protein sequence ID" value="KHN05663.1"/>
    <property type="molecule type" value="Genomic_DNA"/>
</dbReference>
<protein>
    <submittedName>
        <fullName evidence="2">Uncharacterized protein</fullName>
    </submittedName>
</protein>
<dbReference type="Proteomes" id="UP000053555">
    <property type="component" value="Unassembled WGS sequence"/>
</dbReference>
<dbReference type="EMBL" id="QZWG01000012">
    <property type="protein sequence ID" value="RZB74846.1"/>
    <property type="molecule type" value="Genomic_DNA"/>
</dbReference>
<evidence type="ECO:0000313" key="3">
    <source>
        <dbReference type="EMBL" id="RZB74846.1"/>
    </source>
</evidence>
<feature type="region of interest" description="Disordered" evidence="1">
    <location>
        <begin position="1"/>
        <end position="46"/>
    </location>
</feature>
<gene>
    <name evidence="3" type="ORF">D0Y65_033670</name>
    <name evidence="2" type="ORF">glysoja_024629</name>
</gene>
<reference evidence="3 4" key="2">
    <citation type="submission" date="2018-09" db="EMBL/GenBank/DDBJ databases">
        <title>A high-quality reference genome of wild soybean provides a powerful tool to mine soybean genomes.</title>
        <authorList>
            <person name="Xie M."/>
            <person name="Chung C.Y.L."/>
            <person name="Li M.-W."/>
            <person name="Wong F.-L."/>
            <person name="Chan T.-F."/>
            <person name="Lam H.-M."/>
        </authorList>
    </citation>
    <scope>NUCLEOTIDE SEQUENCE [LARGE SCALE GENOMIC DNA]</scope>
    <source>
        <strain evidence="4">cv. W05</strain>
        <tissue evidence="3">Hypocotyl of etiolated seedlings</tissue>
    </source>
</reference>
<keyword evidence="4" id="KW-1185">Reference proteome</keyword>
<name>A0A0B2PDC1_GLYSO</name>
<feature type="compositionally biased region" description="Basic and acidic residues" evidence="1">
    <location>
        <begin position="16"/>
        <end position="32"/>
    </location>
</feature>
<sequence>MLASSSMAANRMKFTRKLDERELSNESDDIYHHSIPGMGGPGERTVGEEFSKHYWHHNPHNQGLRHTLIS</sequence>
<evidence type="ECO:0000256" key="1">
    <source>
        <dbReference type="SAM" id="MobiDB-lite"/>
    </source>
</evidence>
<dbReference type="AlphaFoldDB" id="A0A0B2PDC1"/>
<organism evidence="2">
    <name type="scientific">Glycine soja</name>
    <name type="common">Wild soybean</name>
    <dbReference type="NCBI Taxonomy" id="3848"/>
    <lineage>
        <taxon>Eukaryota</taxon>
        <taxon>Viridiplantae</taxon>
        <taxon>Streptophyta</taxon>
        <taxon>Embryophyta</taxon>
        <taxon>Tracheophyta</taxon>
        <taxon>Spermatophyta</taxon>
        <taxon>Magnoliopsida</taxon>
        <taxon>eudicotyledons</taxon>
        <taxon>Gunneridae</taxon>
        <taxon>Pentapetalae</taxon>
        <taxon>rosids</taxon>
        <taxon>fabids</taxon>
        <taxon>Fabales</taxon>
        <taxon>Fabaceae</taxon>
        <taxon>Papilionoideae</taxon>
        <taxon>50 kb inversion clade</taxon>
        <taxon>NPAAA clade</taxon>
        <taxon>indigoferoid/millettioid clade</taxon>
        <taxon>Phaseoleae</taxon>
        <taxon>Glycine</taxon>
        <taxon>Glycine subgen. Soja</taxon>
    </lineage>
</organism>
<accession>A0A0B2PDC1</accession>
<dbReference type="Proteomes" id="UP000289340">
    <property type="component" value="Chromosome 12"/>
</dbReference>
<evidence type="ECO:0000313" key="4">
    <source>
        <dbReference type="Proteomes" id="UP000289340"/>
    </source>
</evidence>
<evidence type="ECO:0000313" key="2">
    <source>
        <dbReference type="EMBL" id="KHN05663.1"/>
    </source>
</evidence>
<proteinExistence type="predicted"/>